<reference evidence="4 5" key="1">
    <citation type="submission" date="2018-10" db="EMBL/GenBank/DDBJ databases">
        <title>Fifty Aureobasidium pullulans genomes reveal a recombining polyextremotolerant generalist.</title>
        <authorList>
            <person name="Gostincar C."/>
            <person name="Turk M."/>
            <person name="Zajc J."/>
            <person name="Gunde-Cimerman N."/>
        </authorList>
    </citation>
    <scope>NUCLEOTIDE SEQUENCE [LARGE SCALE GENOMIC DNA]</scope>
    <source>
        <strain evidence="4 5">EXF-3844</strain>
    </source>
</reference>
<evidence type="ECO:0000256" key="3">
    <source>
        <dbReference type="PROSITE-ProRule" id="PRU00023"/>
    </source>
</evidence>
<dbReference type="InterPro" id="IPR051070">
    <property type="entry name" value="NF-kappa-B_inhibitor"/>
</dbReference>
<accession>A0A4S9VFX2</accession>
<dbReference type="PROSITE" id="PS50297">
    <property type="entry name" value="ANK_REP_REGION"/>
    <property type="match status" value="1"/>
</dbReference>
<evidence type="ECO:0000313" key="4">
    <source>
        <dbReference type="EMBL" id="THZ50077.1"/>
    </source>
</evidence>
<keyword evidence="1" id="KW-0677">Repeat</keyword>
<dbReference type="SMART" id="SM00248">
    <property type="entry name" value="ANK"/>
    <property type="match status" value="2"/>
</dbReference>
<organism evidence="4 5">
    <name type="scientific">Aureobasidium pullulans</name>
    <name type="common">Black yeast</name>
    <name type="synonym">Pullularia pullulans</name>
    <dbReference type="NCBI Taxonomy" id="5580"/>
    <lineage>
        <taxon>Eukaryota</taxon>
        <taxon>Fungi</taxon>
        <taxon>Dikarya</taxon>
        <taxon>Ascomycota</taxon>
        <taxon>Pezizomycotina</taxon>
        <taxon>Dothideomycetes</taxon>
        <taxon>Dothideomycetidae</taxon>
        <taxon>Dothideales</taxon>
        <taxon>Saccotheciaceae</taxon>
        <taxon>Aureobasidium</taxon>
    </lineage>
</organism>
<dbReference type="SUPFAM" id="SSF48403">
    <property type="entry name" value="Ankyrin repeat"/>
    <property type="match status" value="1"/>
</dbReference>
<gene>
    <name evidence="4" type="ORF">D6C90_02900</name>
</gene>
<dbReference type="AlphaFoldDB" id="A0A4S9VFX2"/>
<dbReference type="EMBL" id="QZBN01000179">
    <property type="protein sequence ID" value="THZ50077.1"/>
    <property type="molecule type" value="Genomic_DNA"/>
</dbReference>
<name>A0A4S9VFX2_AURPU</name>
<comment type="caution">
    <text evidence="4">The sequence shown here is derived from an EMBL/GenBank/DDBJ whole genome shotgun (WGS) entry which is preliminary data.</text>
</comment>
<evidence type="ECO:0000313" key="5">
    <source>
        <dbReference type="Proteomes" id="UP000310121"/>
    </source>
</evidence>
<dbReference type="Pfam" id="PF12796">
    <property type="entry name" value="Ank_2"/>
    <property type="match status" value="1"/>
</dbReference>
<dbReference type="GO" id="GO:0005829">
    <property type="term" value="C:cytosol"/>
    <property type="evidence" value="ECO:0007669"/>
    <property type="project" value="TreeGrafter"/>
</dbReference>
<sequence>MEATGDEEQLDILPAWSLCLLERFDKLQERLILNDIDMLEPSPDDGNTALHWLIKSTSNAFALREKILSEYLVDNPQRCSPTNLNQETPLHTAILSDSAFMAKMLIEHGADLTIRDDLERTPLDLAKELNRTEVVATLRPTSERPPEHSIEILANAREDEGFILTDVL</sequence>
<evidence type="ECO:0000256" key="1">
    <source>
        <dbReference type="ARBA" id="ARBA00022737"/>
    </source>
</evidence>
<dbReference type="InterPro" id="IPR036770">
    <property type="entry name" value="Ankyrin_rpt-contain_sf"/>
</dbReference>
<protein>
    <submittedName>
        <fullName evidence="4">Uncharacterized protein</fullName>
    </submittedName>
</protein>
<dbReference type="GO" id="GO:0071356">
    <property type="term" value="P:cellular response to tumor necrosis factor"/>
    <property type="evidence" value="ECO:0007669"/>
    <property type="project" value="TreeGrafter"/>
</dbReference>
<dbReference type="PANTHER" id="PTHR46680">
    <property type="entry name" value="NF-KAPPA-B INHIBITOR ALPHA"/>
    <property type="match status" value="1"/>
</dbReference>
<dbReference type="PANTHER" id="PTHR46680:SF3">
    <property type="entry name" value="NF-KAPPA-B INHIBITOR CACTUS"/>
    <property type="match status" value="1"/>
</dbReference>
<dbReference type="PROSITE" id="PS50088">
    <property type="entry name" value="ANK_REPEAT"/>
    <property type="match status" value="1"/>
</dbReference>
<feature type="repeat" description="ANK" evidence="3">
    <location>
        <begin position="85"/>
        <end position="117"/>
    </location>
</feature>
<evidence type="ECO:0000256" key="2">
    <source>
        <dbReference type="ARBA" id="ARBA00023043"/>
    </source>
</evidence>
<keyword evidence="2 3" id="KW-0040">ANK repeat</keyword>
<dbReference type="Proteomes" id="UP000310121">
    <property type="component" value="Unassembled WGS sequence"/>
</dbReference>
<proteinExistence type="predicted"/>
<dbReference type="GO" id="GO:0051059">
    <property type="term" value="F:NF-kappaB binding"/>
    <property type="evidence" value="ECO:0007669"/>
    <property type="project" value="TreeGrafter"/>
</dbReference>
<dbReference type="Gene3D" id="1.25.40.20">
    <property type="entry name" value="Ankyrin repeat-containing domain"/>
    <property type="match status" value="1"/>
</dbReference>
<dbReference type="InterPro" id="IPR002110">
    <property type="entry name" value="Ankyrin_rpt"/>
</dbReference>